<dbReference type="Gene3D" id="1.10.287.370">
    <property type="match status" value="1"/>
</dbReference>
<dbReference type="GO" id="GO:0016272">
    <property type="term" value="C:prefoldin complex"/>
    <property type="evidence" value="ECO:0007669"/>
    <property type="project" value="InterPro"/>
</dbReference>
<evidence type="ECO:0000256" key="2">
    <source>
        <dbReference type="SAM" id="Coils"/>
    </source>
</evidence>
<dbReference type="InterPro" id="IPR024325">
    <property type="entry name" value="DUF3835"/>
</dbReference>
<dbReference type="InterPro" id="IPR011599">
    <property type="entry name" value="PFD_alpha_archaea"/>
</dbReference>
<dbReference type="GeneID" id="64855595"/>
<evidence type="ECO:0000256" key="1">
    <source>
        <dbReference type="ARBA" id="ARBA00010048"/>
    </source>
</evidence>
<feature type="domain" description="DUF3835" evidence="4">
    <location>
        <begin position="737"/>
        <end position="838"/>
    </location>
</feature>
<name>A0A8H2VC00_9SACH</name>
<feature type="region of interest" description="Disordered" evidence="3">
    <location>
        <begin position="325"/>
        <end position="354"/>
    </location>
</feature>
<proteinExistence type="inferred from homology"/>
<keyword evidence="2" id="KW-0175">Coiled coil</keyword>
<dbReference type="AlphaFoldDB" id="A0A8H2VC00"/>
<dbReference type="GO" id="GO:1990114">
    <property type="term" value="P:RNA polymerase II core complex assembly"/>
    <property type="evidence" value="ECO:0007669"/>
    <property type="project" value="TreeGrafter"/>
</dbReference>
<evidence type="ECO:0000256" key="3">
    <source>
        <dbReference type="SAM" id="MobiDB-lite"/>
    </source>
</evidence>
<dbReference type="OrthoDB" id="21413at2759"/>
<dbReference type="PANTHER" id="PTHR12674">
    <property type="entry name" value="PREFOLDIN SUBUNIT 5"/>
    <property type="match status" value="1"/>
</dbReference>
<feature type="compositionally biased region" description="Basic and acidic residues" evidence="3">
    <location>
        <begin position="795"/>
        <end position="809"/>
    </location>
</feature>
<feature type="domain" description="DUF3835" evidence="4">
    <location>
        <begin position="438"/>
        <end position="466"/>
    </location>
</feature>
<dbReference type="PANTHER" id="PTHR12674:SF2">
    <property type="entry name" value="PREFOLDIN SUBUNIT 5"/>
    <property type="match status" value="1"/>
</dbReference>
<accession>A0A8H2VC00</accession>
<evidence type="ECO:0000313" key="5">
    <source>
        <dbReference type="EMBL" id="CAB4252466.1"/>
    </source>
</evidence>
<protein>
    <submittedName>
        <fullName evidence="5">Similar to Saccharomyces cerevisiae YFL023W BUD27 Unconventional prefoldin protein involved in translation initiation</fullName>
    </submittedName>
</protein>
<comment type="caution">
    <text evidence="5">The sequence shown here is derived from an EMBL/GenBank/DDBJ whole genome shotgun (WGS) entry which is preliminary data.</text>
</comment>
<dbReference type="InterPro" id="IPR004127">
    <property type="entry name" value="Prefoldin_subunit_alpha"/>
</dbReference>
<dbReference type="EMBL" id="CAEFZW010000001">
    <property type="protein sequence ID" value="CAB4252466.1"/>
    <property type="molecule type" value="Genomic_DNA"/>
</dbReference>
<dbReference type="GO" id="GO:0051082">
    <property type="term" value="F:unfolded protein binding"/>
    <property type="evidence" value="ECO:0007669"/>
    <property type="project" value="InterPro"/>
</dbReference>
<dbReference type="GO" id="GO:0005737">
    <property type="term" value="C:cytoplasm"/>
    <property type="evidence" value="ECO:0007669"/>
    <property type="project" value="TreeGrafter"/>
</dbReference>
<feature type="region of interest" description="Disordered" evidence="3">
    <location>
        <begin position="463"/>
        <end position="482"/>
    </location>
</feature>
<dbReference type="Pfam" id="PF12927">
    <property type="entry name" value="DUF3835"/>
    <property type="match status" value="2"/>
</dbReference>
<organism evidence="5 6">
    <name type="scientific">Maudiozyma barnettii</name>
    <dbReference type="NCBI Taxonomy" id="61262"/>
    <lineage>
        <taxon>Eukaryota</taxon>
        <taxon>Fungi</taxon>
        <taxon>Dikarya</taxon>
        <taxon>Ascomycota</taxon>
        <taxon>Saccharomycotina</taxon>
        <taxon>Saccharomycetes</taxon>
        <taxon>Saccharomycetales</taxon>
        <taxon>Saccharomycetaceae</taxon>
        <taxon>Maudiozyma</taxon>
    </lineage>
</organism>
<dbReference type="SUPFAM" id="SSF46579">
    <property type="entry name" value="Prefoldin"/>
    <property type="match status" value="1"/>
</dbReference>
<evidence type="ECO:0000313" key="6">
    <source>
        <dbReference type="Proteomes" id="UP000644660"/>
    </source>
</evidence>
<dbReference type="InterPro" id="IPR009053">
    <property type="entry name" value="Prefoldin"/>
</dbReference>
<dbReference type="Proteomes" id="UP000644660">
    <property type="component" value="Unassembled WGS sequence"/>
</dbReference>
<gene>
    <name evidence="5" type="ORF">KABA2_01S14300</name>
</gene>
<feature type="compositionally biased region" description="Acidic residues" evidence="3">
    <location>
        <begin position="595"/>
        <end position="604"/>
    </location>
</feature>
<feature type="region of interest" description="Disordered" evidence="3">
    <location>
        <begin position="502"/>
        <end position="611"/>
    </location>
</feature>
<dbReference type="RefSeq" id="XP_041404504.1">
    <property type="nucleotide sequence ID" value="XM_041548570.1"/>
</dbReference>
<feature type="coiled-coil region" evidence="2">
    <location>
        <begin position="433"/>
        <end position="460"/>
    </location>
</feature>
<feature type="region of interest" description="Disordered" evidence="3">
    <location>
        <begin position="795"/>
        <end position="842"/>
    </location>
</feature>
<dbReference type="GO" id="GO:0006457">
    <property type="term" value="P:protein folding"/>
    <property type="evidence" value="ECO:0007669"/>
    <property type="project" value="InterPro"/>
</dbReference>
<keyword evidence="6" id="KW-1185">Reference proteome</keyword>
<evidence type="ECO:0000259" key="4">
    <source>
        <dbReference type="Pfam" id="PF12927"/>
    </source>
</evidence>
<feature type="compositionally biased region" description="Polar residues" evidence="3">
    <location>
        <begin position="546"/>
        <end position="557"/>
    </location>
</feature>
<dbReference type="GO" id="GO:1990115">
    <property type="term" value="P:RNA polymerase III assembly"/>
    <property type="evidence" value="ECO:0007669"/>
    <property type="project" value="TreeGrafter"/>
</dbReference>
<dbReference type="GO" id="GO:1990113">
    <property type="term" value="P:RNA polymerase I assembly"/>
    <property type="evidence" value="ECO:0007669"/>
    <property type="project" value="TreeGrafter"/>
</dbReference>
<comment type="similarity">
    <text evidence="1">Belongs to the prefoldin subunit alpha family.</text>
</comment>
<reference evidence="5 6" key="1">
    <citation type="submission" date="2020-05" db="EMBL/GenBank/DDBJ databases">
        <authorList>
            <person name="Casaregola S."/>
            <person name="Devillers H."/>
            <person name="Grondin C."/>
        </authorList>
    </citation>
    <scope>NUCLEOTIDE SEQUENCE [LARGE SCALE GENOMIC DNA]</scope>
    <source>
        <strain evidence="5 6">CLIB 1767</strain>
    </source>
</reference>
<feature type="compositionally biased region" description="Polar residues" evidence="3">
    <location>
        <begin position="522"/>
        <end position="531"/>
    </location>
</feature>
<sequence length="842" mass="96914">MENEYQALANTVQKTLDNLQNKKDFLIEQQHHYTTIRERLLKVKENNNDSTDSSYDDEEKGDIFGDIIISKKKIFLSIGYEYYVEKTVGETIEFVEDKLQLMVEAIEQFDLKIKEAKQTLNNLKMVIDHNPKIKIKEQEQENKIDEIELPTMEIREELDEDGNVLNGSVVPAATDSERQNIEDLINNKLVPKVEELKIDQKKLEDEITQDNGIPSHDGINEVDTPDIYSFADLVERMDEQDEENDGIIDSDEINYDYEKFKSMDNESDNVYSDDEYIDDDDNDEEEEKYFKMPGHLSLMDQINKLRNSRGQSYPVEEVKEIVNDNDDIVKESQPATDNSGKTHEKSIMKKKKNKVKKSVGFAPSLDVHEVESFKAETKRQTFNFPRNSNDLYSSVQDMMTDDTNNPNLHEFDNDLFASMIGAKQSDEIHDKYKDAITSNNDDEEQNSQELQENVKKVRVSRFKKDRGTVNKPPTDIIEKVNKSESNRAVSDVIVEREIIETIPEPKPKKRVSRFAQRKETQAKQPVESTASAIEPRDIITDVIEQTEPSQSTSNTKGASKKNGSLFKKTLSSLNKPRHSLNKKQEFPQELIDSLSDSEQEPEDEPVNRKREIVQKKIEEIKDDEEEDNDLMFPKEVQEAIKKVGKTEASLRVANVDYGALVDNMDDMVQAYTLGVYDDDLEEHPGVVVEKVEDFNTYNKQVDNLKDDIIDFKKNNPMVPINVDDKDEEDDDEDNGVIMTDIVEKDIPVNYRDIAEGYENNLGLHPDNIGDAVTKEYHTLRQGMLQQMRNMALKDKNNSEQESNHIHAEGEEQAENLAVEPIDEDGNPIRISRFKSQRMNLNP</sequence>
<feature type="coiled-coil region" evidence="2">
    <location>
        <begin position="2"/>
        <end position="29"/>
    </location>
</feature>
<dbReference type="Pfam" id="PF02996">
    <property type="entry name" value="Prefoldin"/>
    <property type="match status" value="1"/>
</dbReference>